<proteinExistence type="predicted"/>
<feature type="compositionally biased region" description="Pro residues" evidence="5">
    <location>
        <begin position="412"/>
        <end position="425"/>
    </location>
</feature>
<feature type="region of interest" description="Disordered" evidence="5">
    <location>
        <begin position="378"/>
        <end position="737"/>
    </location>
</feature>
<feature type="compositionally biased region" description="Polar residues" evidence="5">
    <location>
        <begin position="526"/>
        <end position="571"/>
    </location>
</feature>
<evidence type="ECO:0000259" key="6">
    <source>
        <dbReference type="PROSITE" id="PS51821"/>
    </source>
</evidence>
<dbReference type="Gene3D" id="2.60.40.3960">
    <property type="entry name" value="Velvet domain"/>
    <property type="match status" value="1"/>
</dbReference>
<dbReference type="Pfam" id="PF11754">
    <property type="entry name" value="Velvet"/>
    <property type="match status" value="2"/>
</dbReference>
<dbReference type="PANTHER" id="PTHR33572:SF18">
    <property type="entry name" value="SPORE DEVELOPMENT REGULATOR VOSA"/>
    <property type="match status" value="1"/>
</dbReference>
<dbReference type="InterPro" id="IPR021740">
    <property type="entry name" value="Velvet"/>
</dbReference>
<dbReference type="PANTHER" id="PTHR33572">
    <property type="entry name" value="SPORE DEVELOPMENT REGULATOR VOSA"/>
    <property type="match status" value="1"/>
</dbReference>
<feature type="compositionally biased region" description="Low complexity" evidence="5">
    <location>
        <begin position="631"/>
        <end position="650"/>
    </location>
</feature>
<keyword evidence="8" id="KW-1185">Reference proteome</keyword>
<dbReference type="AlphaFoldDB" id="A0A9N8YXI5"/>
<evidence type="ECO:0000256" key="3">
    <source>
        <dbReference type="ARBA" id="ARBA00023163"/>
    </source>
</evidence>
<dbReference type="GO" id="GO:0005634">
    <property type="term" value="C:nucleus"/>
    <property type="evidence" value="ECO:0007669"/>
    <property type="project" value="UniProtKB-SubCell"/>
</dbReference>
<dbReference type="EMBL" id="CAJVPK010000156">
    <property type="protein sequence ID" value="CAG8462233.1"/>
    <property type="molecule type" value="Genomic_DNA"/>
</dbReference>
<comment type="subcellular location">
    <subcellularLocation>
        <location evidence="1">Nucleus</location>
    </subcellularLocation>
</comment>
<feature type="region of interest" description="Disordered" evidence="5">
    <location>
        <begin position="218"/>
        <end position="302"/>
    </location>
</feature>
<protein>
    <submittedName>
        <fullName evidence="7">3798_t:CDS:1</fullName>
    </submittedName>
</protein>
<dbReference type="InterPro" id="IPR038491">
    <property type="entry name" value="Velvet_dom_sf"/>
</dbReference>
<keyword evidence="3" id="KW-0804">Transcription</keyword>
<name>A0A9N8YXI5_9GLOM</name>
<evidence type="ECO:0000256" key="5">
    <source>
        <dbReference type="SAM" id="MobiDB-lite"/>
    </source>
</evidence>
<keyword evidence="4" id="KW-0539">Nucleus</keyword>
<gene>
    <name evidence="7" type="ORF">DEBURN_LOCUS2742</name>
</gene>
<accession>A0A9N8YXI5</accession>
<dbReference type="PROSITE" id="PS51821">
    <property type="entry name" value="VELVET"/>
    <property type="match status" value="1"/>
</dbReference>
<feature type="compositionally biased region" description="Basic and acidic residues" evidence="5">
    <location>
        <begin position="218"/>
        <end position="266"/>
    </location>
</feature>
<dbReference type="Proteomes" id="UP000789706">
    <property type="component" value="Unassembled WGS sequence"/>
</dbReference>
<comment type="caution">
    <text evidence="7">The sequence shown here is derived from an EMBL/GenBank/DDBJ whole genome shotgun (WGS) entry which is preliminary data.</text>
</comment>
<evidence type="ECO:0000256" key="2">
    <source>
        <dbReference type="ARBA" id="ARBA00023015"/>
    </source>
</evidence>
<keyword evidence="2" id="KW-0805">Transcription regulation</keyword>
<feature type="compositionally biased region" description="Basic and acidic residues" evidence="5">
    <location>
        <begin position="490"/>
        <end position="502"/>
    </location>
</feature>
<reference evidence="7" key="1">
    <citation type="submission" date="2021-06" db="EMBL/GenBank/DDBJ databases">
        <authorList>
            <person name="Kallberg Y."/>
            <person name="Tangrot J."/>
            <person name="Rosling A."/>
        </authorList>
    </citation>
    <scope>NUCLEOTIDE SEQUENCE</scope>
    <source>
        <strain evidence="7">AZ414A</strain>
    </source>
</reference>
<dbReference type="OrthoDB" id="5599552at2759"/>
<feature type="compositionally biased region" description="Low complexity" evidence="5">
    <location>
        <begin position="658"/>
        <end position="681"/>
    </location>
</feature>
<feature type="compositionally biased region" description="Polar residues" evidence="5">
    <location>
        <begin position="598"/>
        <end position="623"/>
    </location>
</feature>
<evidence type="ECO:0000256" key="1">
    <source>
        <dbReference type="ARBA" id="ARBA00004123"/>
    </source>
</evidence>
<evidence type="ECO:0000256" key="4">
    <source>
        <dbReference type="ARBA" id="ARBA00023242"/>
    </source>
</evidence>
<feature type="compositionally biased region" description="Polar residues" evidence="5">
    <location>
        <begin position="454"/>
        <end position="463"/>
    </location>
</feature>
<feature type="compositionally biased region" description="Low complexity" evidence="5">
    <location>
        <begin position="398"/>
        <end position="411"/>
    </location>
</feature>
<evidence type="ECO:0000313" key="7">
    <source>
        <dbReference type="EMBL" id="CAG8462233.1"/>
    </source>
</evidence>
<sequence length="737" mass="82959">MEDIVSYQFAPVRQRRDERQNIQYELILRQQPKQSRMCGIADRRPIDPPPIIQLKVHDSTLPQSEKSSFLQNPYFFMYASLVAPDTDEELHLLRDGKTRSTTGSVVSSLYHLKDIDNSDAGFFVFPDLSVRMEGTYRLKLSLFEIIGREVYHCKSIFSEVFIVYSAKRFPGMEESTFLSRSFADQGLKIRIRKEIRIRRSFDGLFSYTGRLTKRKELEPIDVSDPNRMKRVRGDGKNDDDESHTSSDVEMPDHHTPSTTEDTRSKITPETSSSVVDKRKEPTNINPSSPRPRVPYDHMHHMGPPYDPNASMYASGYHPPRWHDRPEYMGDPHYAPYYDIYDSRRYGYHPYYYPLPPIPPEGSDHHRYPYPPYGRTPISPWSSHYGERTPTRDPRDPNSDSSSSPYRNSNSPSVPPPPPRGPPMYPYPEYYPSAYPPPMVHPPPPPPKNDYGTAAPTNDPNSGRGSIPPPPPRVYGAPPSAFAHLYPHPGRPHEYPPPPRHDLYGPLPPPPHRYSHETGYPPHEGVGTSQYSQYGTTNPANNKSTGPPSSSQEDSIRSPSTVPPKQSSSGTLESVRRENRGGMEYIQYEPSRRPPYPGESSTGGNATRNNAPVTLPSLTPLSISDRNDRTYPSGSSSSSSYHPNNSSSPKNITSPYEHQQQQHSQIPYSQSSSTSNSSSNRIIGGGGGIDNEPPPNSNPSSSSPRPGYEGAFSSLRRQDAELSNFPQKSIIHIETMRQ</sequence>
<evidence type="ECO:0000313" key="8">
    <source>
        <dbReference type="Proteomes" id="UP000789706"/>
    </source>
</evidence>
<organism evidence="7 8">
    <name type="scientific">Diversispora eburnea</name>
    <dbReference type="NCBI Taxonomy" id="1213867"/>
    <lineage>
        <taxon>Eukaryota</taxon>
        <taxon>Fungi</taxon>
        <taxon>Fungi incertae sedis</taxon>
        <taxon>Mucoromycota</taxon>
        <taxon>Glomeromycotina</taxon>
        <taxon>Glomeromycetes</taxon>
        <taxon>Diversisporales</taxon>
        <taxon>Diversisporaceae</taxon>
        <taxon>Diversispora</taxon>
    </lineage>
</organism>
<feature type="compositionally biased region" description="Pro residues" evidence="5">
    <location>
        <begin position="433"/>
        <end position="447"/>
    </location>
</feature>
<dbReference type="InterPro" id="IPR037525">
    <property type="entry name" value="Velvet_dom"/>
</dbReference>
<feature type="compositionally biased region" description="Basic and acidic residues" evidence="5">
    <location>
        <begin position="384"/>
        <end position="397"/>
    </location>
</feature>
<feature type="domain" description="Velvet" evidence="6">
    <location>
        <begin position="19"/>
        <end position="192"/>
    </location>
</feature>